<evidence type="ECO:0000313" key="4">
    <source>
        <dbReference type="Proteomes" id="UP000810130"/>
    </source>
</evidence>
<dbReference type="Proteomes" id="UP000810130">
    <property type="component" value="Unassembled WGS sequence"/>
</dbReference>
<dbReference type="EMBL" id="JAGJWX010000026">
    <property type="protein sequence ID" value="MBP2859119.1"/>
    <property type="molecule type" value="Genomic_DNA"/>
</dbReference>
<evidence type="ECO:0000313" key="2">
    <source>
        <dbReference type="EMBL" id="MBP2859119.1"/>
    </source>
</evidence>
<evidence type="ECO:0000313" key="3">
    <source>
        <dbReference type="EMBL" id="XDL13779.1"/>
    </source>
</evidence>
<gene>
    <name evidence="2" type="ORF">J8657_16080</name>
    <name evidence="3" type="ORF">LF923_0016585</name>
</gene>
<evidence type="ECO:0000256" key="1">
    <source>
        <dbReference type="SAM" id="SignalP"/>
    </source>
</evidence>
<name>A0AB39IE53_9GAMM</name>
<keyword evidence="4" id="KW-1185">Reference proteome</keyword>
<dbReference type="EMBL" id="CP162411">
    <property type="protein sequence ID" value="XDL13779.1"/>
    <property type="molecule type" value="Genomic_DNA"/>
</dbReference>
<organism evidence="3">
    <name type="scientific">Dickeya oryzae</name>
    <dbReference type="NCBI Taxonomy" id="1240404"/>
    <lineage>
        <taxon>Bacteria</taxon>
        <taxon>Pseudomonadati</taxon>
        <taxon>Pseudomonadota</taxon>
        <taxon>Gammaproteobacteria</taxon>
        <taxon>Enterobacterales</taxon>
        <taxon>Pectobacteriaceae</taxon>
        <taxon>Dickeya</taxon>
    </lineage>
</organism>
<sequence>MNHEKITKILVVMASLFASYSAMAVSYYGLNDDGMHAAAIIHAFPQTGGFDLYLQDWQRSDNSGTVKVIIEKWKD</sequence>
<feature type="signal peptide" evidence="1">
    <location>
        <begin position="1"/>
        <end position="24"/>
    </location>
</feature>
<dbReference type="RefSeq" id="WP_210175504.1">
    <property type="nucleotide sequence ID" value="NZ_CP162411.1"/>
</dbReference>
<reference evidence="2 4" key="1">
    <citation type="submission" date="2021-04" db="EMBL/GenBank/DDBJ databases">
        <title>Genomic and host-range diversity within the Dickeya zeae complex, identification of D. zeae and D. oryzae members, proposal of two novel subspecies D. zeae subsp. zeae subsp. nov. and D. zeae subsp. dombae subsp. nov.</title>
        <authorList>
            <person name="Van Gijsegem F."/>
            <person name="Hugouvieux-Cotte-Pattat N."/>
        </authorList>
    </citation>
    <scope>NUCLEOTIDE SEQUENCE [LARGE SCALE GENOMIC DNA]</scope>
    <source>
        <strain evidence="2 4">FVG03</strain>
    </source>
</reference>
<proteinExistence type="predicted"/>
<protein>
    <submittedName>
        <fullName evidence="3">Uncharacterized protein</fullName>
    </submittedName>
</protein>
<keyword evidence="1" id="KW-0732">Signal</keyword>
<dbReference type="AlphaFoldDB" id="A0AB39IE53"/>
<reference evidence="3" key="2">
    <citation type="submission" date="2024-07" db="EMBL/GenBank/DDBJ databases">
        <authorList>
            <person name="Pedron J."/>
        </authorList>
    </citation>
    <scope>NUCLEOTIDE SEQUENCE</scope>
    <source>
        <strain evidence="3">A642-S2-A17</strain>
    </source>
</reference>
<accession>A0AB39IE53</accession>
<feature type="chain" id="PRO_5044267270" evidence="1">
    <location>
        <begin position="25"/>
        <end position="75"/>
    </location>
</feature>